<proteinExistence type="inferred from homology"/>
<dbReference type="SMART" id="SM00529">
    <property type="entry name" value="HTH_DTXR"/>
    <property type="match status" value="1"/>
</dbReference>
<evidence type="ECO:0000259" key="16">
    <source>
        <dbReference type="PROSITE" id="PS50944"/>
    </source>
</evidence>
<evidence type="ECO:0000256" key="4">
    <source>
        <dbReference type="ARBA" id="ARBA00022386"/>
    </source>
</evidence>
<evidence type="ECO:0000256" key="2">
    <source>
        <dbReference type="ARBA" id="ARBA00007871"/>
    </source>
</evidence>
<keyword evidence="7" id="KW-0408">Iron</keyword>
<dbReference type="Gene3D" id="2.30.30.90">
    <property type="match status" value="1"/>
</dbReference>
<dbReference type="SUPFAM" id="SSF50037">
    <property type="entry name" value="C-terminal domain of transcriptional repressors"/>
    <property type="match status" value="1"/>
</dbReference>
<accession>Q8KBP8</accession>
<feature type="domain" description="HTH dtxR-type" evidence="16">
    <location>
        <begin position="31"/>
        <end position="92"/>
    </location>
</feature>
<dbReference type="InterPro" id="IPR036388">
    <property type="entry name" value="WH-like_DNA-bd_sf"/>
</dbReference>
<dbReference type="InterPro" id="IPR036390">
    <property type="entry name" value="WH_DNA-bd_sf"/>
</dbReference>
<reference evidence="17 18" key="1">
    <citation type="journal article" date="2002" name="Proc. Natl. Acad. Sci. U.S.A.">
        <title>The complete genome sequence of Chlorobium tepidum TLS, a photosynthetic, anaerobic, green-sulfur bacterium.</title>
        <authorList>
            <person name="Eisen J.A."/>
            <person name="Nelson K.E."/>
            <person name="Paulsen I.T."/>
            <person name="Heidelberg J.F."/>
            <person name="Wu M."/>
            <person name="Dodson R.J."/>
            <person name="Deboy R."/>
            <person name="Gwinn M.L."/>
            <person name="Nelson W.C."/>
            <person name="Haft D.H."/>
            <person name="Hickey E.K."/>
            <person name="Peterson J.D."/>
            <person name="Durkin A.S."/>
            <person name="Kolonay J.L."/>
            <person name="Yang F."/>
            <person name="Holt I."/>
            <person name="Umayam L.A."/>
            <person name="Mason T."/>
            <person name="Brenner M."/>
            <person name="Shea T.P."/>
            <person name="Parksey D."/>
            <person name="Nierman W.C."/>
            <person name="Feldblyum T.V."/>
            <person name="Hansen C.L."/>
            <person name="Craven M.B."/>
            <person name="Radune D."/>
            <person name="Vamathevan J."/>
            <person name="Khouri H."/>
            <person name="White O."/>
            <person name="Gruber T.M."/>
            <person name="Ketchum K.A."/>
            <person name="Venter J.C."/>
            <person name="Tettelin H."/>
            <person name="Bryant D.A."/>
            <person name="Fraser C.M."/>
        </authorList>
    </citation>
    <scope>NUCLEOTIDE SEQUENCE [LARGE SCALE GENOMIC DNA]</scope>
    <source>
        <strain evidence="18">ATCC 49652 / DSM 12025 / NBRC 103806 / TLS</strain>
    </source>
</reference>
<gene>
    <name evidence="17" type="ordered locus">CT1737</name>
</gene>
<dbReference type="PANTHER" id="PTHR33238:SF11">
    <property type="entry name" value="TRANSCRIPTIONAL REGULATOR MNTR"/>
    <property type="match status" value="1"/>
</dbReference>
<dbReference type="Gene3D" id="1.10.10.10">
    <property type="entry name" value="Winged helix-like DNA-binding domain superfamily/Winged helix DNA-binding domain"/>
    <property type="match status" value="1"/>
</dbReference>
<dbReference type="HOGENOM" id="CLU_069532_0_2_10"/>
<dbReference type="eggNOG" id="COG1918">
    <property type="taxonomic scope" value="Bacteria"/>
</dbReference>
<dbReference type="GO" id="GO:0046983">
    <property type="term" value="F:protein dimerization activity"/>
    <property type="evidence" value="ECO:0007669"/>
    <property type="project" value="InterPro"/>
</dbReference>
<keyword evidence="10" id="KW-0010">Activator</keyword>
<evidence type="ECO:0000256" key="9">
    <source>
        <dbReference type="ARBA" id="ARBA00023125"/>
    </source>
</evidence>
<dbReference type="GO" id="GO:0003677">
    <property type="term" value="F:DNA binding"/>
    <property type="evidence" value="ECO:0007669"/>
    <property type="project" value="UniProtKB-KW"/>
</dbReference>
<evidence type="ECO:0000313" key="17">
    <source>
        <dbReference type="EMBL" id="AAM72959.1"/>
    </source>
</evidence>
<comment type="subcellular location">
    <subcellularLocation>
        <location evidence="1">Cytoplasm</location>
    </subcellularLocation>
</comment>
<dbReference type="SUPFAM" id="SSF47979">
    <property type="entry name" value="Iron-dependent repressor protein, dimerization domain"/>
    <property type="match status" value="1"/>
</dbReference>
<dbReference type="Proteomes" id="UP000001007">
    <property type="component" value="Chromosome"/>
</dbReference>
<dbReference type="PROSITE" id="PS50944">
    <property type="entry name" value="HTH_DTXR"/>
    <property type="match status" value="1"/>
</dbReference>
<feature type="region of interest" description="Disordered" evidence="15">
    <location>
        <begin position="246"/>
        <end position="271"/>
    </location>
</feature>
<keyword evidence="5" id="KW-0963">Cytoplasm</keyword>
<organism evidence="17 18">
    <name type="scientific">Chlorobaculum tepidum (strain ATCC 49652 / DSM 12025 / NBRC 103806 / TLS)</name>
    <name type="common">Chlorobium tepidum</name>
    <dbReference type="NCBI Taxonomy" id="194439"/>
    <lineage>
        <taxon>Bacteria</taxon>
        <taxon>Pseudomonadati</taxon>
        <taxon>Chlorobiota</taxon>
        <taxon>Chlorobiia</taxon>
        <taxon>Chlorobiales</taxon>
        <taxon>Chlorobiaceae</taxon>
        <taxon>Chlorobaculum</taxon>
    </lineage>
</organism>
<keyword evidence="12" id="KW-0464">Manganese</keyword>
<dbReference type="eggNOG" id="COG1321">
    <property type="taxonomic scope" value="Bacteria"/>
</dbReference>
<evidence type="ECO:0000313" key="18">
    <source>
        <dbReference type="Proteomes" id="UP000001007"/>
    </source>
</evidence>
<evidence type="ECO:0000256" key="13">
    <source>
        <dbReference type="ARBA" id="ARBA00025185"/>
    </source>
</evidence>
<dbReference type="EMBL" id="AE006470">
    <property type="protein sequence ID" value="AAM72959.1"/>
    <property type="molecule type" value="Genomic_DNA"/>
</dbReference>
<dbReference type="InterPro" id="IPR001367">
    <property type="entry name" value="Fe_dep_repressor"/>
</dbReference>
<dbReference type="KEGG" id="cte:CT1737"/>
<keyword evidence="11" id="KW-0804">Transcription</keyword>
<dbReference type="AlphaFoldDB" id="Q8KBP8"/>
<evidence type="ECO:0000256" key="6">
    <source>
        <dbReference type="ARBA" id="ARBA00022491"/>
    </source>
</evidence>
<dbReference type="GO" id="GO:0003700">
    <property type="term" value="F:DNA-binding transcription factor activity"/>
    <property type="evidence" value="ECO:0007669"/>
    <property type="project" value="InterPro"/>
</dbReference>
<evidence type="ECO:0000256" key="8">
    <source>
        <dbReference type="ARBA" id="ARBA00023015"/>
    </source>
</evidence>
<dbReference type="OrthoDB" id="9791355at2"/>
<keyword evidence="8" id="KW-0805">Transcription regulation</keyword>
<dbReference type="PANTHER" id="PTHR33238">
    <property type="entry name" value="IRON (METAL) DEPENDENT REPRESSOR, DTXR FAMILY"/>
    <property type="match status" value="1"/>
</dbReference>
<evidence type="ECO:0000256" key="7">
    <source>
        <dbReference type="ARBA" id="ARBA00023004"/>
    </source>
</evidence>
<keyword evidence="9" id="KW-0238">DNA-binding</keyword>
<dbReference type="Pfam" id="PF01325">
    <property type="entry name" value="Fe_dep_repress"/>
    <property type="match status" value="1"/>
</dbReference>
<comment type="similarity">
    <text evidence="2">Belongs to the DtxR/MntR family.</text>
</comment>
<evidence type="ECO:0000256" key="12">
    <source>
        <dbReference type="ARBA" id="ARBA00023211"/>
    </source>
</evidence>
<dbReference type="Pfam" id="PF02742">
    <property type="entry name" value="Fe_dep_repr_C"/>
    <property type="match status" value="1"/>
</dbReference>
<evidence type="ECO:0000256" key="11">
    <source>
        <dbReference type="ARBA" id="ARBA00023163"/>
    </source>
</evidence>
<protein>
    <recommendedName>
        <fullName evidence="4">Transcriptional regulator MntR</fullName>
    </recommendedName>
    <alternativeName>
        <fullName evidence="14">Manganese transport regulator</fullName>
    </alternativeName>
</protein>
<evidence type="ECO:0000256" key="15">
    <source>
        <dbReference type="SAM" id="MobiDB-lite"/>
    </source>
</evidence>
<dbReference type="InterPro" id="IPR007167">
    <property type="entry name" value="Fe-transptr_FeoA-like"/>
</dbReference>
<dbReference type="Pfam" id="PF04023">
    <property type="entry name" value="FeoA"/>
    <property type="match status" value="1"/>
</dbReference>
<evidence type="ECO:0000256" key="3">
    <source>
        <dbReference type="ARBA" id="ARBA00011738"/>
    </source>
</evidence>
<dbReference type="SMART" id="SM00899">
    <property type="entry name" value="FeoA"/>
    <property type="match status" value="1"/>
</dbReference>
<evidence type="ECO:0000256" key="1">
    <source>
        <dbReference type="ARBA" id="ARBA00004496"/>
    </source>
</evidence>
<dbReference type="InterPro" id="IPR008988">
    <property type="entry name" value="Transcriptional_repressor_C"/>
</dbReference>
<dbReference type="EnsemblBacteria" id="AAM72959">
    <property type="protein sequence ID" value="AAM72959"/>
    <property type="gene ID" value="CT1737"/>
</dbReference>
<keyword evidence="18" id="KW-1185">Reference proteome</keyword>
<sequence length="271" mass="29952">MLNQTVSVMTRKRSGMTERTSGAVGGKPEKLSESSEMYLQVIWRLTEREREVSVSDIAKAIGHSLSTVSEKIVRLTEAGLLRHEWREGVSMTPKGRQAACRTLRKRRLVETFLFKMAGYGIHELHEEACRLEHVISDRLSDALDRLLGYPMHDPHGHPIPAHDGALRSELLEPLSTVDEGRTVRIAQLRSADPEVLEYIAQLGLLPGRSCTVMQKAPFQGPLTIADGSERIAIAFEIASIIDVQAEPDERFDEAGGGPEPFAPPARQSAAQ</sequence>
<dbReference type="GO" id="GO:0045892">
    <property type="term" value="P:negative regulation of DNA-templated transcription"/>
    <property type="evidence" value="ECO:0007669"/>
    <property type="project" value="TreeGrafter"/>
</dbReference>
<comment type="subunit">
    <text evidence="3">Homodimer.</text>
</comment>
<evidence type="ECO:0000256" key="5">
    <source>
        <dbReference type="ARBA" id="ARBA00022490"/>
    </source>
</evidence>
<dbReference type="InterPro" id="IPR022687">
    <property type="entry name" value="HTH_DTXR"/>
</dbReference>
<dbReference type="GO" id="GO:0046914">
    <property type="term" value="F:transition metal ion binding"/>
    <property type="evidence" value="ECO:0007669"/>
    <property type="project" value="InterPro"/>
</dbReference>
<evidence type="ECO:0000256" key="14">
    <source>
        <dbReference type="ARBA" id="ARBA00032593"/>
    </source>
</evidence>
<dbReference type="SUPFAM" id="SSF46785">
    <property type="entry name" value="Winged helix' DNA-binding domain"/>
    <property type="match status" value="1"/>
</dbReference>
<dbReference type="InterPro" id="IPR050536">
    <property type="entry name" value="DtxR_MntR_Metal-Reg"/>
</dbReference>
<dbReference type="InterPro" id="IPR036421">
    <property type="entry name" value="Fe_dep_repressor_sf"/>
</dbReference>
<dbReference type="STRING" id="194439.CT1737"/>
<dbReference type="Gene3D" id="1.10.60.10">
    <property type="entry name" value="Iron dependent repressor, metal binding and dimerisation domain"/>
    <property type="match status" value="1"/>
</dbReference>
<evidence type="ECO:0000256" key="10">
    <source>
        <dbReference type="ARBA" id="ARBA00023159"/>
    </source>
</evidence>
<dbReference type="InterPro" id="IPR038157">
    <property type="entry name" value="FeoA_core_dom"/>
</dbReference>
<keyword evidence="6" id="KW-0678">Repressor</keyword>
<name>Q8KBP8_CHLTE</name>
<dbReference type="InterPro" id="IPR022689">
    <property type="entry name" value="Iron_dep_repressor"/>
</dbReference>
<feature type="region of interest" description="Disordered" evidence="15">
    <location>
        <begin position="1"/>
        <end position="29"/>
    </location>
</feature>
<comment type="function">
    <text evidence="13">In the presence of manganese, represses expression of mntH and mntS. Up-regulates expression of mntP.</text>
</comment>
<dbReference type="GO" id="GO:0005737">
    <property type="term" value="C:cytoplasm"/>
    <property type="evidence" value="ECO:0007669"/>
    <property type="project" value="UniProtKB-SubCell"/>
</dbReference>